<feature type="transmembrane region" description="Helical" evidence="7">
    <location>
        <begin position="139"/>
        <end position="161"/>
    </location>
</feature>
<feature type="transmembrane region" description="Helical" evidence="7">
    <location>
        <begin position="167"/>
        <end position="189"/>
    </location>
</feature>
<accession>A0ABD5XHV4</accession>
<feature type="transmembrane region" description="Helical" evidence="7">
    <location>
        <begin position="81"/>
        <end position="99"/>
    </location>
</feature>
<keyword evidence="6 7" id="KW-0472">Membrane</keyword>
<evidence type="ECO:0000256" key="1">
    <source>
        <dbReference type="ARBA" id="ARBA00004651"/>
    </source>
</evidence>
<organism evidence="9 10">
    <name type="scientific">Haloferax chudinovii</name>
    <dbReference type="NCBI Taxonomy" id="1109010"/>
    <lineage>
        <taxon>Archaea</taxon>
        <taxon>Methanobacteriati</taxon>
        <taxon>Methanobacteriota</taxon>
        <taxon>Stenosarchaea group</taxon>
        <taxon>Halobacteria</taxon>
        <taxon>Halobacteriales</taxon>
        <taxon>Haloferacaceae</taxon>
        <taxon>Haloferax</taxon>
    </lineage>
</organism>
<dbReference type="Pfam" id="PF07690">
    <property type="entry name" value="MFS_1"/>
    <property type="match status" value="1"/>
</dbReference>
<feature type="transmembrane region" description="Helical" evidence="7">
    <location>
        <begin position="38"/>
        <end position="60"/>
    </location>
</feature>
<comment type="caution">
    <text evidence="9">The sequence shown here is derived from an EMBL/GenBank/DDBJ whole genome shotgun (WGS) entry which is preliminary data.</text>
</comment>
<evidence type="ECO:0000256" key="2">
    <source>
        <dbReference type="ARBA" id="ARBA00022448"/>
    </source>
</evidence>
<dbReference type="InterPro" id="IPR036259">
    <property type="entry name" value="MFS_trans_sf"/>
</dbReference>
<dbReference type="RefSeq" id="WP_390246331.1">
    <property type="nucleotide sequence ID" value="NZ_JBHTAB010000009.1"/>
</dbReference>
<dbReference type="PROSITE" id="PS00216">
    <property type="entry name" value="SUGAR_TRANSPORT_1"/>
    <property type="match status" value="1"/>
</dbReference>
<evidence type="ECO:0000313" key="9">
    <source>
        <dbReference type="EMBL" id="MFC7130775.1"/>
    </source>
</evidence>
<dbReference type="InterPro" id="IPR050171">
    <property type="entry name" value="MFS_Transporters"/>
</dbReference>
<feature type="transmembrane region" description="Helical" evidence="7">
    <location>
        <begin position="377"/>
        <end position="397"/>
    </location>
</feature>
<evidence type="ECO:0000313" key="10">
    <source>
        <dbReference type="Proteomes" id="UP001596460"/>
    </source>
</evidence>
<feature type="transmembrane region" description="Helical" evidence="7">
    <location>
        <begin position="105"/>
        <end position="127"/>
    </location>
</feature>
<feature type="transmembrane region" description="Helical" evidence="7">
    <location>
        <begin position="245"/>
        <end position="270"/>
    </location>
</feature>
<dbReference type="InterPro" id="IPR005829">
    <property type="entry name" value="Sugar_transporter_CS"/>
</dbReference>
<evidence type="ECO:0000256" key="4">
    <source>
        <dbReference type="ARBA" id="ARBA00022692"/>
    </source>
</evidence>
<dbReference type="PANTHER" id="PTHR23517:SF2">
    <property type="entry name" value="MULTIDRUG RESISTANCE PROTEIN MDTH"/>
    <property type="match status" value="1"/>
</dbReference>
<protein>
    <submittedName>
        <fullName evidence="9">MFS transporter</fullName>
    </submittedName>
</protein>
<keyword evidence="5 7" id="KW-1133">Transmembrane helix</keyword>
<keyword evidence="3" id="KW-1003">Cell membrane</keyword>
<dbReference type="GO" id="GO:0005886">
    <property type="term" value="C:plasma membrane"/>
    <property type="evidence" value="ECO:0007669"/>
    <property type="project" value="UniProtKB-SubCell"/>
</dbReference>
<reference evidence="9 10" key="1">
    <citation type="journal article" date="2019" name="Int. J. Syst. Evol. Microbiol.">
        <title>The Global Catalogue of Microorganisms (GCM) 10K type strain sequencing project: providing services to taxonomists for standard genome sequencing and annotation.</title>
        <authorList>
            <consortium name="The Broad Institute Genomics Platform"/>
            <consortium name="The Broad Institute Genome Sequencing Center for Infectious Disease"/>
            <person name="Wu L."/>
            <person name="Ma J."/>
        </authorList>
    </citation>
    <scope>NUCLEOTIDE SEQUENCE [LARGE SCALE GENOMIC DNA]</scope>
    <source>
        <strain evidence="9 10">DSM 26526</strain>
    </source>
</reference>
<evidence type="ECO:0000256" key="3">
    <source>
        <dbReference type="ARBA" id="ARBA00022475"/>
    </source>
</evidence>
<feature type="domain" description="Major facilitator superfamily (MFS) profile" evidence="8">
    <location>
        <begin position="14"/>
        <end position="405"/>
    </location>
</feature>
<dbReference type="PANTHER" id="PTHR23517">
    <property type="entry name" value="RESISTANCE PROTEIN MDTM, PUTATIVE-RELATED-RELATED"/>
    <property type="match status" value="1"/>
</dbReference>
<sequence length="410" mass="42988">MSALSRYVRGFPRSVYLVAAGRFFDQFGSGVVYPFATVYFHLVVGIPLSVVGVGLLANNLGLAAGTVVGGYTADRYGRKPVMVASMGLSAPTLAAYALVTTGPAFILVSAIAGLTLGLYGPAGQAYIAEIVESADRDRAFALLKVARNAGFGTGFVAGGLLYAVQHVLVFVLDGLTAGLFALVLVAFLPRVHGGTRDVRLRESVSAWGRAITRRRIVALAVLNLLFATLYVQMQATVPVVATEMLGLSSAALGTLYVINPVVVVLFQLPLADYAARWRRTRTLVLSAGFWAISYVAVFLAANGGLAARLGVGLVGAFLFLRTIGEILHSPFMTALGSGIAPKIERGSQLSLIEVAMRVGQGVGAFVGGLFFDAGAQRYLWPTLILVAALLAGGLLVFEQSVSPEENGASQ</sequence>
<comment type="subcellular location">
    <subcellularLocation>
        <location evidence="1">Cell membrane</location>
        <topology evidence="1">Multi-pass membrane protein</topology>
    </subcellularLocation>
</comment>
<feature type="transmembrane region" description="Helical" evidence="7">
    <location>
        <begin position="282"/>
        <end position="301"/>
    </location>
</feature>
<dbReference type="InterPro" id="IPR011701">
    <property type="entry name" value="MFS"/>
</dbReference>
<dbReference type="Proteomes" id="UP001596460">
    <property type="component" value="Unassembled WGS sequence"/>
</dbReference>
<keyword evidence="10" id="KW-1185">Reference proteome</keyword>
<dbReference type="Gene3D" id="1.20.1250.20">
    <property type="entry name" value="MFS general substrate transporter like domains"/>
    <property type="match status" value="1"/>
</dbReference>
<keyword evidence="2" id="KW-0813">Transport</keyword>
<dbReference type="EMBL" id="JBHTAB010000009">
    <property type="protein sequence ID" value="MFC7130775.1"/>
    <property type="molecule type" value="Genomic_DNA"/>
</dbReference>
<gene>
    <name evidence="9" type="ORF">ACFQI8_15450</name>
</gene>
<evidence type="ECO:0000259" key="8">
    <source>
        <dbReference type="PROSITE" id="PS50850"/>
    </source>
</evidence>
<evidence type="ECO:0000256" key="5">
    <source>
        <dbReference type="ARBA" id="ARBA00022989"/>
    </source>
</evidence>
<dbReference type="AlphaFoldDB" id="A0ABD5XHV4"/>
<keyword evidence="4 7" id="KW-0812">Transmembrane</keyword>
<dbReference type="SUPFAM" id="SSF103473">
    <property type="entry name" value="MFS general substrate transporter"/>
    <property type="match status" value="1"/>
</dbReference>
<feature type="transmembrane region" description="Helical" evidence="7">
    <location>
        <begin position="216"/>
        <end position="233"/>
    </location>
</feature>
<dbReference type="InterPro" id="IPR020846">
    <property type="entry name" value="MFS_dom"/>
</dbReference>
<evidence type="ECO:0000256" key="6">
    <source>
        <dbReference type="ARBA" id="ARBA00023136"/>
    </source>
</evidence>
<name>A0ABD5XHV4_9EURY</name>
<dbReference type="PROSITE" id="PS50850">
    <property type="entry name" value="MFS"/>
    <property type="match status" value="1"/>
</dbReference>
<proteinExistence type="predicted"/>
<evidence type="ECO:0000256" key="7">
    <source>
        <dbReference type="SAM" id="Phobius"/>
    </source>
</evidence>